<protein>
    <submittedName>
        <fullName evidence="2">Uncharacterized protein</fullName>
    </submittedName>
</protein>
<gene>
    <name evidence="2" type="ORF">P7K49_031408</name>
</gene>
<dbReference type="Proteomes" id="UP001266305">
    <property type="component" value="Unassembled WGS sequence"/>
</dbReference>
<organism evidence="2 3">
    <name type="scientific">Saguinus oedipus</name>
    <name type="common">Cotton-top tamarin</name>
    <name type="synonym">Oedipomidas oedipus</name>
    <dbReference type="NCBI Taxonomy" id="9490"/>
    <lineage>
        <taxon>Eukaryota</taxon>
        <taxon>Metazoa</taxon>
        <taxon>Chordata</taxon>
        <taxon>Craniata</taxon>
        <taxon>Vertebrata</taxon>
        <taxon>Euteleostomi</taxon>
        <taxon>Mammalia</taxon>
        <taxon>Eutheria</taxon>
        <taxon>Euarchontoglires</taxon>
        <taxon>Primates</taxon>
        <taxon>Haplorrhini</taxon>
        <taxon>Platyrrhini</taxon>
        <taxon>Cebidae</taxon>
        <taxon>Callitrichinae</taxon>
        <taxon>Saguinus</taxon>
    </lineage>
</organism>
<accession>A0ABQ9TZB9</accession>
<proteinExistence type="predicted"/>
<feature type="compositionally biased region" description="Basic residues" evidence="1">
    <location>
        <begin position="103"/>
        <end position="113"/>
    </location>
</feature>
<feature type="compositionally biased region" description="Low complexity" evidence="1">
    <location>
        <begin position="41"/>
        <end position="66"/>
    </location>
</feature>
<name>A0ABQ9TZB9_SAGOE</name>
<sequence>RLLGARCLPGQPVQAVLAGAARRDHRGRAGTVLGSRRNSEAAVPLRALPAARTRLLSSGSRGLPSLPRRRRALLQPRPSPPGPAHLPGTSAGVEDSAPCSALPRRRPPRRRPRSGGCHSAAGKRGERGERGFSSPAGGGRRREQLRGGAVRPTPGV</sequence>
<evidence type="ECO:0000256" key="1">
    <source>
        <dbReference type="SAM" id="MobiDB-lite"/>
    </source>
</evidence>
<feature type="non-terminal residue" evidence="2">
    <location>
        <position position="1"/>
    </location>
</feature>
<evidence type="ECO:0000313" key="2">
    <source>
        <dbReference type="EMBL" id="KAK2090152.1"/>
    </source>
</evidence>
<evidence type="ECO:0000313" key="3">
    <source>
        <dbReference type="Proteomes" id="UP001266305"/>
    </source>
</evidence>
<reference evidence="2 3" key="1">
    <citation type="submission" date="2023-05" db="EMBL/GenBank/DDBJ databases">
        <title>B98-5 Cell Line De Novo Hybrid Assembly: An Optical Mapping Approach.</title>
        <authorList>
            <person name="Kananen K."/>
            <person name="Auerbach J.A."/>
            <person name="Kautto E."/>
            <person name="Blachly J.S."/>
        </authorList>
    </citation>
    <scope>NUCLEOTIDE SEQUENCE [LARGE SCALE GENOMIC DNA]</scope>
    <source>
        <strain evidence="2">B95-8</strain>
        <tissue evidence="2">Cell line</tissue>
    </source>
</reference>
<comment type="caution">
    <text evidence="2">The sequence shown here is derived from an EMBL/GenBank/DDBJ whole genome shotgun (WGS) entry which is preliminary data.</text>
</comment>
<keyword evidence="3" id="KW-1185">Reference proteome</keyword>
<feature type="non-terminal residue" evidence="2">
    <location>
        <position position="156"/>
    </location>
</feature>
<dbReference type="EMBL" id="JASSZA010000017">
    <property type="protein sequence ID" value="KAK2090152.1"/>
    <property type="molecule type" value="Genomic_DNA"/>
</dbReference>
<feature type="region of interest" description="Disordered" evidence="1">
    <location>
        <begin position="20"/>
        <end position="156"/>
    </location>
</feature>